<feature type="region of interest" description="Disordered" evidence="1">
    <location>
        <begin position="227"/>
        <end position="270"/>
    </location>
</feature>
<evidence type="ECO:0000313" key="4">
    <source>
        <dbReference type="WBParaSite" id="nOo.2.0.1.t07194-RA"/>
    </source>
</evidence>
<evidence type="ECO:0000313" key="2">
    <source>
        <dbReference type="EMBL" id="VDK85315.1"/>
    </source>
</evidence>
<feature type="compositionally biased region" description="Basic and acidic residues" evidence="1">
    <location>
        <begin position="227"/>
        <end position="237"/>
    </location>
</feature>
<dbReference type="AlphaFoldDB" id="A0A182EGH2"/>
<evidence type="ECO:0000256" key="1">
    <source>
        <dbReference type="SAM" id="MobiDB-lite"/>
    </source>
</evidence>
<reference evidence="2 3" key="2">
    <citation type="submission" date="2018-08" db="EMBL/GenBank/DDBJ databases">
        <authorList>
            <person name="Laetsch R D."/>
            <person name="Stevens L."/>
            <person name="Kumar S."/>
            <person name="Blaxter L. M."/>
        </authorList>
    </citation>
    <scope>NUCLEOTIDE SEQUENCE [LARGE SCALE GENOMIC DNA]</scope>
</reference>
<reference evidence="4" key="1">
    <citation type="submission" date="2016-06" db="UniProtKB">
        <authorList>
            <consortium name="WormBaseParasite"/>
        </authorList>
    </citation>
    <scope>IDENTIFICATION</scope>
</reference>
<gene>
    <name evidence="2" type="ORF">NOO_LOCUS7194</name>
</gene>
<dbReference type="EMBL" id="UYRW01002475">
    <property type="protein sequence ID" value="VDK85315.1"/>
    <property type="molecule type" value="Genomic_DNA"/>
</dbReference>
<evidence type="ECO:0000313" key="3">
    <source>
        <dbReference type="Proteomes" id="UP000271087"/>
    </source>
</evidence>
<dbReference type="OrthoDB" id="5842455at2759"/>
<feature type="compositionally biased region" description="Basic and acidic residues" evidence="1">
    <location>
        <begin position="244"/>
        <end position="253"/>
    </location>
</feature>
<accession>A0A182EGH2</accession>
<organism evidence="4">
    <name type="scientific">Onchocerca ochengi</name>
    <name type="common">Filarial nematode worm</name>
    <dbReference type="NCBI Taxonomy" id="42157"/>
    <lineage>
        <taxon>Eukaryota</taxon>
        <taxon>Metazoa</taxon>
        <taxon>Ecdysozoa</taxon>
        <taxon>Nematoda</taxon>
        <taxon>Chromadorea</taxon>
        <taxon>Rhabditida</taxon>
        <taxon>Spirurina</taxon>
        <taxon>Spiruromorpha</taxon>
        <taxon>Filarioidea</taxon>
        <taxon>Onchocercidae</taxon>
        <taxon>Onchocerca</taxon>
    </lineage>
</organism>
<protein>
    <submittedName>
        <fullName evidence="2 4">Uncharacterized protein</fullName>
    </submittedName>
</protein>
<proteinExistence type="predicted"/>
<keyword evidence="3" id="KW-1185">Reference proteome</keyword>
<sequence>MGHSIFYSRNRNTIADRYNDNFANVLRQIENETQRDLRRQHLLDQHLRVLTQEPKRFENPLRYQLIPPRYRMKHKGYAVCRLCAERSRRQAIPPTSTNFGLTDYLHENSPEHSERIINEDECYFPVELGCCLARLTRLILTSVKVLKELKFLSGNMYPMLSNDITYLNGLYLRIKSNYTQYRALRIKRFTTDNKILPSTRETSKLRQKSEDSEVNCDLTKLEDTIDEGNKRCFDGDSSRSLGRSKSDSDFEQHRTRKHRFPIGSKWKRDE</sequence>
<dbReference type="WBParaSite" id="nOo.2.0.1.t07194-RA">
    <property type="protein sequence ID" value="nOo.2.0.1.t07194-RA"/>
    <property type="gene ID" value="nOo.2.0.1.g07194"/>
</dbReference>
<name>A0A182EGH2_ONCOC</name>
<dbReference type="Proteomes" id="UP000271087">
    <property type="component" value="Unassembled WGS sequence"/>
</dbReference>